<accession>A0A8H8DHS9</accession>
<evidence type="ECO:0000313" key="3">
    <source>
        <dbReference type="Proteomes" id="UP000673691"/>
    </source>
</evidence>
<dbReference type="AlphaFoldDB" id="A0A8H8DHS9"/>
<proteinExistence type="predicted"/>
<name>A0A8H8DHS9_9FUNG</name>
<comment type="caution">
    <text evidence="2">The sequence shown here is derived from an EMBL/GenBank/DDBJ whole genome shotgun (WGS) entry which is preliminary data.</text>
</comment>
<feature type="region of interest" description="Disordered" evidence="1">
    <location>
        <begin position="1"/>
        <end position="20"/>
    </location>
</feature>
<sequence>MGEVGERRPPFSKLGHQPNPNKIYPSLNGNVVLLAHPRPGIGQVGLLRTRRAATQKSNIKGTALAAAWIAPHPFSAARSRTPISPFTFRKPTRAHRCGWVLVVTRGSCSANNPNFRSPPPGLVGR</sequence>
<organism evidence="2 3">
    <name type="scientific">Olpidium bornovanus</name>
    <dbReference type="NCBI Taxonomy" id="278681"/>
    <lineage>
        <taxon>Eukaryota</taxon>
        <taxon>Fungi</taxon>
        <taxon>Fungi incertae sedis</taxon>
        <taxon>Olpidiomycota</taxon>
        <taxon>Olpidiomycotina</taxon>
        <taxon>Olpidiomycetes</taxon>
        <taxon>Olpidiales</taxon>
        <taxon>Olpidiaceae</taxon>
        <taxon>Olpidium</taxon>
    </lineage>
</organism>
<gene>
    <name evidence="2" type="ORF">BJ554DRAFT_508</name>
</gene>
<evidence type="ECO:0000313" key="2">
    <source>
        <dbReference type="EMBL" id="KAG5459129.1"/>
    </source>
</evidence>
<dbReference type="EMBL" id="JAEFCI010007331">
    <property type="protein sequence ID" value="KAG5459129.1"/>
    <property type="molecule type" value="Genomic_DNA"/>
</dbReference>
<keyword evidence="3" id="KW-1185">Reference proteome</keyword>
<dbReference type="Proteomes" id="UP000673691">
    <property type="component" value="Unassembled WGS sequence"/>
</dbReference>
<protein>
    <submittedName>
        <fullName evidence="2">Uncharacterized protein</fullName>
    </submittedName>
</protein>
<reference evidence="2 3" key="1">
    <citation type="journal article" name="Sci. Rep.">
        <title>Genome-scale phylogenetic analyses confirm Olpidium as the closest living zoosporic fungus to the non-flagellated, terrestrial fungi.</title>
        <authorList>
            <person name="Chang Y."/>
            <person name="Rochon D."/>
            <person name="Sekimoto S."/>
            <person name="Wang Y."/>
            <person name="Chovatia M."/>
            <person name="Sandor L."/>
            <person name="Salamov A."/>
            <person name="Grigoriev I.V."/>
            <person name="Stajich J.E."/>
            <person name="Spatafora J.W."/>
        </authorList>
    </citation>
    <scope>NUCLEOTIDE SEQUENCE [LARGE SCALE GENOMIC DNA]</scope>
    <source>
        <strain evidence="2">S191</strain>
    </source>
</reference>
<evidence type="ECO:0000256" key="1">
    <source>
        <dbReference type="SAM" id="MobiDB-lite"/>
    </source>
</evidence>